<feature type="domain" description="N-acetyltransferase" evidence="3">
    <location>
        <begin position="18"/>
        <end position="170"/>
    </location>
</feature>
<sequence>MTDPRSLAPSPPHTSEEVLIRPATPDDLATIDRFIRALAAEEGLPAVTATLDDLEAALFGPTSLAAALVVQVGTVRVGFALYYPKYGTVSGRRGIHLEDLYVTPELRNQRVGERVMTHLARLAGERGVLEWWVQHSNHAALRFYQRLGGQELADIAVYRLERDALQELVD</sequence>
<dbReference type="EMBL" id="JBHSNS010000004">
    <property type="protein sequence ID" value="MFC5729519.1"/>
    <property type="molecule type" value="Genomic_DNA"/>
</dbReference>
<dbReference type="SUPFAM" id="SSF55729">
    <property type="entry name" value="Acyl-CoA N-acyltransferases (Nat)"/>
    <property type="match status" value="1"/>
</dbReference>
<protein>
    <submittedName>
        <fullName evidence="4">GNAT family N-acetyltransferase</fullName>
        <ecNumber evidence="4">2.3.-.-</ecNumber>
    </submittedName>
</protein>
<dbReference type="Pfam" id="PF00583">
    <property type="entry name" value="Acetyltransf_1"/>
    <property type="match status" value="1"/>
</dbReference>
<evidence type="ECO:0000259" key="3">
    <source>
        <dbReference type="PROSITE" id="PS51186"/>
    </source>
</evidence>
<dbReference type="PANTHER" id="PTHR10545:SF29">
    <property type="entry name" value="GH14572P-RELATED"/>
    <property type="match status" value="1"/>
</dbReference>
<dbReference type="PROSITE" id="PS51186">
    <property type="entry name" value="GNAT"/>
    <property type="match status" value="1"/>
</dbReference>
<name>A0ABW0ZJE8_9ACTN</name>
<gene>
    <name evidence="4" type="ORF">ACFPQB_11375</name>
</gene>
<dbReference type="RefSeq" id="WP_206056473.1">
    <property type="nucleotide sequence ID" value="NZ_JBHSNS010000004.1"/>
</dbReference>
<dbReference type="CDD" id="cd04301">
    <property type="entry name" value="NAT_SF"/>
    <property type="match status" value="1"/>
</dbReference>
<evidence type="ECO:0000256" key="2">
    <source>
        <dbReference type="ARBA" id="ARBA00023315"/>
    </source>
</evidence>
<evidence type="ECO:0000313" key="5">
    <source>
        <dbReference type="Proteomes" id="UP001596072"/>
    </source>
</evidence>
<keyword evidence="5" id="KW-1185">Reference proteome</keyword>
<keyword evidence="1 4" id="KW-0808">Transferase</keyword>
<dbReference type="InterPro" id="IPR016181">
    <property type="entry name" value="Acyl_CoA_acyltransferase"/>
</dbReference>
<organism evidence="4 5">
    <name type="scientific">Nocardioides vastitatis</name>
    <dbReference type="NCBI Taxonomy" id="2568655"/>
    <lineage>
        <taxon>Bacteria</taxon>
        <taxon>Bacillati</taxon>
        <taxon>Actinomycetota</taxon>
        <taxon>Actinomycetes</taxon>
        <taxon>Propionibacteriales</taxon>
        <taxon>Nocardioidaceae</taxon>
        <taxon>Nocardioides</taxon>
    </lineage>
</organism>
<reference evidence="5" key="1">
    <citation type="journal article" date="2019" name="Int. J. Syst. Evol. Microbiol.">
        <title>The Global Catalogue of Microorganisms (GCM) 10K type strain sequencing project: providing services to taxonomists for standard genome sequencing and annotation.</title>
        <authorList>
            <consortium name="The Broad Institute Genomics Platform"/>
            <consortium name="The Broad Institute Genome Sequencing Center for Infectious Disease"/>
            <person name="Wu L."/>
            <person name="Ma J."/>
        </authorList>
    </citation>
    <scope>NUCLEOTIDE SEQUENCE [LARGE SCALE GENOMIC DNA]</scope>
    <source>
        <strain evidence="5">YIM 94188</strain>
    </source>
</reference>
<evidence type="ECO:0000256" key="1">
    <source>
        <dbReference type="ARBA" id="ARBA00022679"/>
    </source>
</evidence>
<proteinExistence type="predicted"/>
<accession>A0ABW0ZJE8</accession>
<dbReference type="EC" id="2.3.-.-" evidence="4"/>
<dbReference type="Gene3D" id="3.40.630.30">
    <property type="match status" value="1"/>
</dbReference>
<dbReference type="PANTHER" id="PTHR10545">
    <property type="entry name" value="DIAMINE N-ACETYLTRANSFERASE"/>
    <property type="match status" value="1"/>
</dbReference>
<evidence type="ECO:0000313" key="4">
    <source>
        <dbReference type="EMBL" id="MFC5729519.1"/>
    </source>
</evidence>
<dbReference type="Proteomes" id="UP001596072">
    <property type="component" value="Unassembled WGS sequence"/>
</dbReference>
<comment type="caution">
    <text evidence="4">The sequence shown here is derived from an EMBL/GenBank/DDBJ whole genome shotgun (WGS) entry which is preliminary data.</text>
</comment>
<dbReference type="GO" id="GO:0016746">
    <property type="term" value="F:acyltransferase activity"/>
    <property type="evidence" value="ECO:0007669"/>
    <property type="project" value="UniProtKB-KW"/>
</dbReference>
<dbReference type="InterPro" id="IPR051016">
    <property type="entry name" value="Diverse_Substrate_AcTransf"/>
</dbReference>
<keyword evidence="2 4" id="KW-0012">Acyltransferase</keyword>
<dbReference type="InterPro" id="IPR000182">
    <property type="entry name" value="GNAT_dom"/>
</dbReference>